<gene>
    <name evidence="8" type="ORF">MCYG_05217</name>
</gene>
<keyword evidence="4" id="KW-0223">Dioxygenase</keyword>
<proteinExistence type="inferred from homology"/>
<evidence type="ECO:0000313" key="8">
    <source>
        <dbReference type="EMBL" id="EEQ32398.1"/>
    </source>
</evidence>
<evidence type="ECO:0000256" key="5">
    <source>
        <dbReference type="ARBA" id="ARBA00023002"/>
    </source>
</evidence>
<feature type="chain" id="PRO_5002951605" evidence="7">
    <location>
        <begin position="23"/>
        <end position="299"/>
    </location>
</feature>
<dbReference type="PANTHER" id="PTHR20883">
    <property type="entry name" value="PHYTANOYL-COA DIOXYGENASE DOMAIN CONTAINING 1"/>
    <property type="match status" value="1"/>
</dbReference>
<dbReference type="OrthoDB" id="445007at2759"/>
<keyword evidence="3" id="KW-0479">Metal-binding</keyword>
<dbReference type="GeneID" id="9230304"/>
<dbReference type="AlphaFoldDB" id="C5FR95"/>
<evidence type="ECO:0000256" key="3">
    <source>
        <dbReference type="ARBA" id="ARBA00022723"/>
    </source>
</evidence>
<dbReference type="PANTHER" id="PTHR20883:SF19">
    <property type="entry name" value="MULTIFUNCTIONAL DIOXYGENASE AUSE"/>
    <property type="match status" value="1"/>
</dbReference>
<evidence type="ECO:0000256" key="1">
    <source>
        <dbReference type="ARBA" id="ARBA00001962"/>
    </source>
</evidence>
<keyword evidence="9" id="KW-1185">Reference proteome</keyword>
<evidence type="ECO:0000313" key="9">
    <source>
        <dbReference type="Proteomes" id="UP000002035"/>
    </source>
</evidence>
<dbReference type="STRING" id="554155.C5FR95"/>
<dbReference type="VEuPathDB" id="FungiDB:MCYG_05217"/>
<accession>C5FR95</accession>
<dbReference type="GO" id="GO:0046872">
    <property type="term" value="F:metal ion binding"/>
    <property type="evidence" value="ECO:0007669"/>
    <property type="project" value="UniProtKB-KW"/>
</dbReference>
<dbReference type="EMBL" id="DS995705">
    <property type="protein sequence ID" value="EEQ32398.1"/>
    <property type="molecule type" value="Genomic_DNA"/>
</dbReference>
<dbReference type="SUPFAM" id="SSF51197">
    <property type="entry name" value="Clavaminate synthase-like"/>
    <property type="match status" value="1"/>
</dbReference>
<organism evidence="8 9">
    <name type="scientific">Arthroderma otae (strain ATCC MYA-4605 / CBS 113480)</name>
    <name type="common">Microsporum canis</name>
    <dbReference type="NCBI Taxonomy" id="554155"/>
    <lineage>
        <taxon>Eukaryota</taxon>
        <taxon>Fungi</taxon>
        <taxon>Dikarya</taxon>
        <taxon>Ascomycota</taxon>
        <taxon>Pezizomycotina</taxon>
        <taxon>Eurotiomycetes</taxon>
        <taxon>Eurotiomycetidae</taxon>
        <taxon>Onygenales</taxon>
        <taxon>Arthrodermataceae</taxon>
        <taxon>Microsporum</taxon>
    </lineage>
</organism>
<dbReference type="eggNOG" id="ENOG502RXCM">
    <property type="taxonomic scope" value="Eukaryota"/>
</dbReference>
<evidence type="ECO:0000256" key="4">
    <source>
        <dbReference type="ARBA" id="ARBA00022964"/>
    </source>
</evidence>
<keyword evidence="7" id="KW-0732">Signal</keyword>
<evidence type="ECO:0000256" key="7">
    <source>
        <dbReference type="SAM" id="SignalP"/>
    </source>
</evidence>
<dbReference type="RefSeq" id="XP_002845348.1">
    <property type="nucleotide sequence ID" value="XM_002845302.1"/>
</dbReference>
<keyword evidence="5" id="KW-0560">Oxidoreductase</keyword>
<dbReference type="Gene3D" id="2.60.120.620">
    <property type="entry name" value="q2cbj1_9rhob like domain"/>
    <property type="match status" value="1"/>
</dbReference>
<evidence type="ECO:0000256" key="2">
    <source>
        <dbReference type="ARBA" id="ARBA00005830"/>
    </source>
</evidence>
<dbReference type="HOGENOM" id="CLU_930570_0_0_1"/>
<dbReference type="GO" id="GO:0051213">
    <property type="term" value="F:dioxygenase activity"/>
    <property type="evidence" value="ECO:0007669"/>
    <property type="project" value="UniProtKB-KW"/>
</dbReference>
<protein>
    <submittedName>
        <fullName evidence="8">Fum3p</fullName>
    </submittedName>
</protein>
<reference evidence="8" key="1">
    <citation type="submission" date="2008-10" db="EMBL/GenBank/DDBJ databases">
        <title>Annotation of Microsporum canis strain CBS 113480.</title>
        <authorList>
            <consortium name="The Broad Institute Genome Sequencing Platform"/>
            <person name="Cuomo C."/>
            <person name="Henn M.R."/>
            <person name="Young S.K."/>
            <person name="Kodira C.D."/>
            <person name="Zeng Q."/>
            <person name="Koehrsen M."/>
            <person name="Alvarado L."/>
            <person name="Berlin A."/>
            <person name="Borenstein D."/>
            <person name="Chen Z."/>
            <person name="Engels R."/>
            <person name="Freedman E."/>
            <person name="Gellesch M."/>
            <person name="Goldberg J."/>
            <person name="Griggs A."/>
            <person name="Gujja S."/>
            <person name="Heiman D."/>
            <person name="Hepburn T."/>
            <person name="Howarth C."/>
            <person name="Jen D."/>
            <person name="Larson L."/>
            <person name="Lewis B."/>
            <person name="Mehta T."/>
            <person name="Park D."/>
            <person name="Pearson M."/>
            <person name="Roberts A."/>
            <person name="Saif S."/>
            <person name="Shea T."/>
            <person name="Shenoy N."/>
            <person name="Sisk P."/>
            <person name="Stolte C."/>
            <person name="Sykes S."/>
            <person name="Walk T."/>
            <person name="White J."/>
            <person name="Yandava C."/>
            <person name="Guigo R."/>
            <person name="Borodovsky M."/>
            <person name="White T.C."/>
            <person name="Oliver B.G."/>
            <person name="Graser Y."/>
            <person name="Abdel-Rahman S."/>
            <person name="Gurr S.J."/>
            <person name="Martinez-Rossi N."/>
            <person name="Summerbell R."/>
            <person name="Lander E."/>
            <person name="Nusbaum C."/>
            <person name="Galagan J."/>
            <person name="Birren B."/>
        </authorList>
    </citation>
    <scope>NUCLEOTIDE SEQUENCE</scope>
    <source>
        <strain evidence="8">CBS 113480</strain>
    </source>
</reference>
<name>C5FR95_ARTOC</name>
<evidence type="ECO:0000256" key="6">
    <source>
        <dbReference type="ARBA" id="ARBA00023004"/>
    </source>
</evidence>
<sequence length="299" mass="32861">MSKRRFFLQSATICAWSFGILGTTLQEDQAPQIHCNCIHILLLNGYSFGPAVSAADDTLAKCRNLHKTISRRESYKSLSVQSRLDSAQILHTMNPYALHVLRERGGDSWLSSGSTLMVGGPQGAQPLHRDVSHHTPAVLLDPDFDDVHITFIVAFSPFTEANGATRVIPGSHKRPFHQRGLPSMTIPAVMDAGDCILMSGKAVHGTGANLTTTDRHAVQISICAGYFTSADANSYIVSVKIAKLLSKRAQRFLGFRSQWTRGSPGLWAKDYQDLSVYLGLDNLEGPLEDLKEVEFDYES</sequence>
<dbReference type="InterPro" id="IPR008775">
    <property type="entry name" value="Phytyl_CoA_dOase-like"/>
</dbReference>
<dbReference type="Pfam" id="PF05721">
    <property type="entry name" value="PhyH"/>
    <property type="match status" value="1"/>
</dbReference>
<keyword evidence="6" id="KW-0408">Iron</keyword>
<dbReference type="Proteomes" id="UP000002035">
    <property type="component" value="Unassembled WGS sequence"/>
</dbReference>
<comment type="cofactor">
    <cofactor evidence="1">
        <name>Fe cation</name>
        <dbReference type="ChEBI" id="CHEBI:24875"/>
    </cofactor>
</comment>
<comment type="similarity">
    <text evidence="2">Belongs to the PhyH family.</text>
</comment>
<feature type="signal peptide" evidence="7">
    <location>
        <begin position="1"/>
        <end position="22"/>
    </location>
</feature>